<evidence type="ECO:0000256" key="1">
    <source>
        <dbReference type="SAM" id="MobiDB-lite"/>
    </source>
</evidence>
<comment type="caution">
    <text evidence="2">The sequence shown here is derived from an EMBL/GenBank/DDBJ whole genome shotgun (WGS) entry which is preliminary data.</text>
</comment>
<dbReference type="AlphaFoldDB" id="A0A7Y7B4E9"/>
<protein>
    <submittedName>
        <fullName evidence="2">Uncharacterized protein</fullName>
    </submittedName>
</protein>
<reference evidence="2 3" key="1">
    <citation type="submission" date="2020-04" db="EMBL/GenBank/DDBJ databases">
        <title>Draft Genome Sequence of Streptomyces morookaense DSM 40503, an 8-azaguanine-producing strain.</title>
        <authorList>
            <person name="Qi J."/>
            <person name="Gao J.-M."/>
        </authorList>
    </citation>
    <scope>NUCLEOTIDE SEQUENCE [LARGE SCALE GENOMIC DNA]</scope>
    <source>
        <strain evidence="2 3">DSM 40503</strain>
    </source>
</reference>
<sequence>MRAAQRALAAEGFVCVPGLWGRELADGLAAEASACRPHARIPANGPRTPVTARRRGTPAANGPLLARLHLGLTGTARALSGRLLVPTFAAYGYYEGDDAVYLHTDTAQCDLTLLTTACGEVGPLHVHPELAGRTMAELGSLESDPSWDRASGTPVRYPATGIVALAGHRIPHHRPGRPAPGLNAVAALCYRALY</sequence>
<dbReference type="RefSeq" id="WP_171080475.1">
    <property type="nucleotide sequence ID" value="NZ_BNBU01000013.1"/>
</dbReference>
<gene>
    <name evidence="2" type="ORF">HG542_12075</name>
</gene>
<name>A0A7Y7B4E9_STRMO</name>
<dbReference type="EMBL" id="JABBXF010000023">
    <property type="protein sequence ID" value="NVK78401.1"/>
    <property type="molecule type" value="Genomic_DNA"/>
</dbReference>
<feature type="region of interest" description="Disordered" evidence="1">
    <location>
        <begin position="39"/>
        <end position="58"/>
    </location>
</feature>
<dbReference type="Proteomes" id="UP000587462">
    <property type="component" value="Unassembled WGS sequence"/>
</dbReference>
<proteinExistence type="predicted"/>
<accession>A0A7Y7B4E9</accession>
<organism evidence="2 3">
    <name type="scientific">Streptomyces morookaense</name>
    <name type="common">Streptoverticillium morookaense</name>
    <dbReference type="NCBI Taxonomy" id="1970"/>
    <lineage>
        <taxon>Bacteria</taxon>
        <taxon>Bacillati</taxon>
        <taxon>Actinomycetota</taxon>
        <taxon>Actinomycetes</taxon>
        <taxon>Kitasatosporales</taxon>
        <taxon>Streptomycetaceae</taxon>
        <taxon>Streptomyces</taxon>
    </lineage>
</organism>
<evidence type="ECO:0000313" key="3">
    <source>
        <dbReference type="Proteomes" id="UP000587462"/>
    </source>
</evidence>
<evidence type="ECO:0000313" key="2">
    <source>
        <dbReference type="EMBL" id="NVK78401.1"/>
    </source>
</evidence>
<keyword evidence="3" id="KW-1185">Reference proteome</keyword>